<feature type="chain" id="PRO_5045525027" evidence="7">
    <location>
        <begin position="23"/>
        <end position="523"/>
    </location>
</feature>
<keyword evidence="3" id="KW-0479">Metal-binding</keyword>
<dbReference type="RefSeq" id="WP_265766696.1">
    <property type="nucleotide sequence ID" value="NZ_JAGGJA010000009.1"/>
</dbReference>
<comment type="cofactor">
    <cofactor evidence="1">
        <name>Ca(2+)</name>
        <dbReference type="ChEBI" id="CHEBI:29108"/>
    </cofactor>
</comment>
<dbReference type="PANTHER" id="PTHR42693:SF42">
    <property type="entry name" value="ARYLSULFATASE G"/>
    <property type="match status" value="1"/>
</dbReference>
<protein>
    <submittedName>
        <fullName evidence="9">Sulfatase</fullName>
    </submittedName>
</protein>
<dbReference type="Proteomes" id="UP001207918">
    <property type="component" value="Unassembled WGS sequence"/>
</dbReference>
<evidence type="ECO:0000313" key="9">
    <source>
        <dbReference type="EMBL" id="MCW9707909.1"/>
    </source>
</evidence>
<dbReference type="Gene3D" id="3.30.1120.10">
    <property type="match status" value="1"/>
</dbReference>
<keyword evidence="4 7" id="KW-0732">Signal</keyword>
<dbReference type="InterPro" id="IPR017850">
    <property type="entry name" value="Alkaline_phosphatase_core_sf"/>
</dbReference>
<dbReference type="PROSITE" id="PS00523">
    <property type="entry name" value="SULFATASE_1"/>
    <property type="match status" value="1"/>
</dbReference>
<name>A0ABT3PPX1_9BACT</name>
<feature type="domain" description="Sulfatase N-terminal" evidence="8">
    <location>
        <begin position="32"/>
        <end position="399"/>
    </location>
</feature>
<proteinExistence type="inferred from homology"/>
<feature type="signal peptide" evidence="7">
    <location>
        <begin position="1"/>
        <end position="22"/>
    </location>
</feature>
<evidence type="ECO:0000256" key="3">
    <source>
        <dbReference type="ARBA" id="ARBA00022723"/>
    </source>
</evidence>
<dbReference type="CDD" id="cd16144">
    <property type="entry name" value="ARS_like"/>
    <property type="match status" value="1"/>
</dbReference>
<evidence type="ECO:0000256" key="5">
    <source>
        <dbReference type="ARBA" id="ARBA00022801"/>
    </source>
</evidence>
<dbReference type="Gene3D" id="3.40.720.10">
    <property type="entry name" value="Alkaline Phosphatase, subunit A"/>
    <property type="match status" value="1"/>
</dbReference>
<evidence type="ECO:0000256" key="2">
    <source>
        <dbReference type="ARBA" id="ARBA00008779"/>
    </source>
</evidence>
<keyword evidence="5" id="KW-0378">Hydrolase</keyword>
<gene>
    <name evidence="9" type="ORF">J6I44_13665</name>
</gene>
<dbReference type="InterPro" id="IPR000917">
    <property type="entry name" value="Sulfatase_N"/>
</dbReference>
<evidence type="ECO:0000256" key="4">
    <source>
        <dbReference type="ARBA" id="ARBA00022729"/>
    </source>
</evidence>
<organism evidence="9 10">
    <name type="scientific">Fodinibius salsisoli</name>
    <dbReference type="NCBI Taxonomy" id="2820877"/>
    <lineage>
        <taxon>Bacteria</taxon>
        <taxon>Pseudomonadati</taxon>
        <taxon>Balneolota</taxon>
        <taxon>Balneolia</taxon>
        <taxon>Balneolales</taxon>
        <taxon>Balneolaceae</taxon>
        <taxon>Fodinibius</taxon>
    </lineage>
</organism>
<accession>A0ABT3PPX1</accession>
<evidence type="ECO:0000313" key="10">
    <source>
        <dbReference type="Proteomes" id="UP001207918"/>
    </source>
</evidence>
<sequence length="523" mass="58307">MINKIWLFAVFVLMVVGCSEHANKQFDTSSKPNIILFFVDDLGWQDTSVPFYRDTTLFNKKYHTPNMERLADQGMLFTNAYSASPVCTPTRSSIMTGQNPGRSNITNWTLRNDVTRQETASRNYPLRSPNNWKVEGVQPDSMLLPMLLKKQGYRTIHAGKAHFGAIDTEGANPKTLGFDVNIAGHAAGAPGSYLAEDKYGNERPDSPWGVPGLEQYYDSDTFLSEALTIEANKAVDQAVADGKPFFINMAHYAVHTPIMTDKRYFQDYLDEGIDSTEAQYASLIEGVDTSLGKIWQNLEEEGVAENTIILFMSDNGGLSAHARGETPMGTEANTHNKPLRSGKGSAYEGGIRVPMIVAWAKTSKEQALQTRFPIKAGSRNDTPVISEDFYPSILELAGVNVPENSSTDGQSFIPLLQDKVPSDEQRKLFWHYPHKWGPDGPGYDPFTAIRNGKWKLIYFYNGQIWELYNLETDIGESNNMISQNPDIAQSLAEKMKEWMEEVGAQLPISRQTGKPVPALSFAE</sequence>
<dbReference type="InterPro" id="IPR024607">
    <property type="entry name" value="Sulfatase_CS"/>
</dbReference>
<dbReference type="EMBL" id="JAGGJA010000009">
    <property type="protein sequence ID" value="MCW9707909.1"/>
    <property type="molecule type" value="Genomic_DNA"/>
</dbReference>
<reference evidence="9 10" key="1">
    <citation type="submission" date="2021-03" db="EMBL/GenBank/DDBJ databases">
        <title>Aliifodinibius sp. nov., a new bacterium isolated from saline soil.</title>
        <authorList>
            <person name="Galisteo C."/>
            <person name="De La Haba R."/>
            <person name="Sanchez-Porro C."/>
            <person name="Ventosa A."/>
        </authorList>
    </citation>
    <scope>NUCLEOTIDE SEQUENCE [LARGE SCALE GENOMIC DNA]</scope>
    <source>
        <strain evidence="9 10">1BSP15-2V2</strain>
    </source>
</reference>
<evidence type="ECO:0000256" key="7">
    <source>
        <dbReference type="SAM" id="SignalP"/>
    </source>
</evidence>
<evidence type="ECO:0000256" key="6">
    <source>
        <dbReference type="ARBA" id="ARBA00022837"/>
    </source>
</evidence>
<dbReference type="PANTHER" id="PTHR42693">
    <property type="entry name" value="ARYLSULFATASE FAMILY MEMBER"/>
    <property type="match status" value="1"/>
</dbReference>
<keyword evidence="10" id="KW-1185">Reference proteome</keyword>
<dbReference type="InterPro" id="IPR050738">
    <property type="entry name" value="Sulfatase"/>
</dbReference>
<dbReference type="Pfam" id="PF00884">
    <property type="entry name" value="Sulfatase"/>
    <property type="match status" value="1"/>
</dbReference>
<evidence type="ECO:0000256" key="1">
    <source>
        <dbReference type="ARBA" id="ARBA00001913"/>
    </source>
</evidence>
<dbReference type="SUPFAM" id="SSF53649">
    <property type="entry name" value="Alkaline phosphatase-like"/>
    <property type="match status" value="1"/>
</dbReference>
<evidence type="ECO:0000259" key="8">
    <source>
        <dbReference type="Pfam" id="PF00884"/>
    </source>
</evidence>
<comment type="similarity">
    <text evidence="2">Belongs to the sulfatase family.</text>
</comment>
<dbReference type="PROSITE" id="PS51257">
    <property type="entry name" value="PROKAR_LIPOPROTEIN"/>
    <property type="match status" value="1"/>
</dbReference>
<keyword evidence="6" id="KW-0106">Calcium</keyword>
<comment type="caution">
    <text evidence="9">The sequence shown here is derived from an EMBL/GenBank/DDBJ whole genome shotgun (WGS) entry which is preliminary data.</text>
</comment>